<dbReference type="PROSITE" id="PS50930">
    <property type="entry name" value="HTH_LYTTR"/>
    <property type="match status" value="1"/>
</dbReference>
<dbReference type="RefSeq" id="WP_255036523.1">
    <property type="nucleotide sequence ID" value="NZ_RJUF01000014.1"/>
</dbReference>
<dbReference type="Gene3D" id="2.40.50.1020">
    <property type="entry name" value="LytTr DNA-binding domain"/>
    <property type="match status" value="1"/>
</dbReference>
<protein>
    <submittedName>
        <fullName evidence="2">LytTR family transcriptional regulator</fullName>
    </submittedName>
</protein>
<dbReference type="InterPro" id="IPR046947">
    <property type="entry name" value="LytR-like"/>
</dbReference>
<dbReference type="PANTHER" id="PTHR37299">
    <property type="entry name" value="TRANSCRIPTIONAL REGULATOR-RELATED"/>
    <property type="match status" value="1"/>
</dbReference>
<dbReference type="GO" id="GO:0003677">
    <property type="term" value="F:DNA binding"/>
    <property type="evidence" value="ECO:0007669"/>
    <property type="project" value="InterPro"/>
</dbReference>
<dbReference type="SMART" id="SM00850">
    <property type="entry name" value="LytTR"/>
    <property type="match status" value="1"/>
</dbReference>
<dbReference type="Pfam" id="PF04397">
    <property type="entry name" value="LytTR"/>
    <property type="match status" value="1"/>
</dbReference>
<dbReference type="Proteomes" id="UP001204144">
    <property type="component" value="Unassembled WGS sequence"/>
</dbReference>
<sequence>MSPKVHLVGKTNVTPSNIIFLKAEANYSEVFMLDGQRIILSKTLKQMETLFAPFGFYRPHKSFLINLEHVVSCSVHTDRLIELTNNFKAELSRRKKNDFMEIRSNKKVSHC</sequence>
<evidence type="ECO:0000313" key="2">
    <source>
        <dbReference type="EMBL" id="MCP9762751.1"/>
    </source>
</evidence>
<gene>
    <name evidence="2" type="ORF">EGI31_07260</name>
</gene>
<proteinExistence type="predicted"/>
<accession>A0AAE3H2H0</accession>
<organism evidence="2 3">
    <name type="scientific">Lacihabitans soyangensis</name>
    <dbReference type="NCBI Taxonomy" id="869394"/>
    <lineage>
        <taxon>Bacteria</taxon>
        <taxon>Pseudomonadati</taxon>
        <taxon>Bacteroidota</taxon>
        <taxon>Cytophagia</taxon>
        <taxon>Cytophagales</taxon>
        <taxon>Leadbetterellaceae</taxon>
        <taxon>Lacihabitans</taxon>
    </lineage>
</organism>
<name>A0AAE3H2H0_9BACT</name>
<reference evidence="2 3" key="1">
    <citation type="submission" date="2018-11" db="EMBL/GenBank/DDBJ databases">
        <title>Novel bacteria species description.</title>
        <authorList>
            <person name="Han J.-H."/>
        </authorList>
    </citation>
    <scope>NUCLEOTIDE SEQUENCE [LARGE SCALE GENOMIC DNA]</scope>
    <source>
        <strain evidence="2 3">KCTC23259</strain>
    </source>
</reference>
<dbReference type="EMBL" id="RJUF01000014">
    <property type="protein sequence ID" value="MCP9762751.1"/>
    <property type="molecule type" value="Genomic_DNA"/>
</dbReference>
<feature type="domain" description="HTH LytTR-type" evidence="1">
    <location>
        <begin position="15"/>
        <end position="72"/>
    </location>
</feature>
<dbReference type="InterPro" id="IPR007492">
    <property type="entry name" value="LytTR_DNA-bd_dom"/>
</dbReference>
<dbReference type="GO" id="GO:0000156">
    <property type="term" value="F:phosphorelay response regulator activity"/>
    <property type="evidence" value="ECO:0007669"/>
    <property type="project" value="InterPro"/>
</dbReference>
<keyword evidence="3" id="KW-1185">Reference proteome</keyword>
<comment type="caution">
    <text evidence="2">The sequence shown here is derived from an EMBL/GenBank/DDBJ whole genome shotgun (WGS) entry which is preliminary data.</text>
</comment>
<dbReference type="AlphaFoldDB" id="A0AAE3H2H0"/>
<dbReference type="PANTHER" id="PTHR37299:SF1">
    <property type="entry name" value="STAGE 0 SPORULATION PROTEIN A HOMOLOG"/>
    <property type="match status" value="1"/>
</dbReference>
<evidence type="ECO:0000259" key="1">
    <source>
        <dbReference type="PROSITE" id="PS50930"/>
    </source>
</evidence>
<evidence type="ECO:0000313" key="3">
    <source>
        <dbReference type="Proteomes" id="UP001204144"/>
    </source>
</evidence>